<dbReference type="InterPro" id="IPR001424">
    <property type="entry name" value="SOD_Cu_Zn_dom"/>
</dbReference>
<gene>
    <name evidence="5" type="ORF">MEDL_66160</name>
</gene>
<reference evidence="5" key="1">
    <citation type="submission" date="2021-03" db="EMBL/GenBank/DDBJ databases">
        <authorList>
            <person name="Bekaert M."/>
        </authorList>
    </citation>
    <scope>NUCLEOTIDE SEQUENCE</scope>
</reference>
<keyword evidence="2" id="KW-0812">Transmembrane</keyword>
<keyword evidence="5" id="KW-0560">Oxidoreductase</keyword>
<feature type="signal peptide" evidence="3">
    <location>
        <begin position="1"/>
        <end position="21"/>
    </location>
</feature>
<comment type="caution">
    <text evidence="5">The sequence shown here is derived from an EMBL/GenBank/DDBJ whole genome shotgun (WGS) entry which is preliminary data.</text>
</comment>
<dbReference type="InterPro" id="IPR018152">
    <property type="entry name" value="SOD_Cu/Zn_BS"/>
</dbReference>
<feature type="transmembrane region" description="Helical" evidence="2">
    <location>
        <begin position="483"/>
        <end position="506"/>
    </location>
</feature>
<sequence>MYVRVLALLLLVSVILDYSLARKKDRKKEKIANKVRGKPSSIESSPIILQMEEQIKKLEEQIAKLPKNAVHIHMSDGNDDDESSTRLALDSEDHQNTSVHRVEGAIELDSDDHDHDHDKAHVETHGNEQHIHMHMHLEPSDCHKKHDDEVHAHCEVFPNTNVADGDDIRGAIHLLQKGDDPVEIHIALNGFDMTKENPKHSHGFHVHQYGDTSNSCDSLGSHFNPSRSSHGAKDAHTRHVGDLGNIDCDMNGNIDYKMTDETISLHGENSLIGRSIAIHEGPDDLGMGGDAGSLKGGNAGPKVACCVIALADPATHDHLHSFNSDDQEGVAKHEVVSCLCFGGVLDAQLLVVYVVDGVLDAQLLVVYVVGGVLDAQLLVVYVAGVLDVVLVVYVVGGVLDAQLLVVYVFGGVLDAQFCLCFGGVLDAQLLVVYVVGGVLDAQLLVVYVVGGVLDAQLLVVYVVGGVLDAQLLVVYVVGGVLDAQLLVVYVVGGVLDAQLLVVYVVGGVLDAQLLVVYVVGGVLDAQLLVVYVLLLVVYVVGGVLDAQLLVVYVVGGVLDAQLLVVGGVLCFDV</sequence>
<feature type="transmembrane region" description="Helical" evidence="2">
    <location>
        <begin position="378"/>
        <end position="396"/>
    </location>
</feature>
<feature type="transmembrane region" description="Helical" evidence="2">
    <location>
        <begin position="403"/>
        <end position="424"/>
    </location>
</feature>
<feature type="transmembrane region" description="Helical" evidence="2">
    <location>
        <begin position="546"/>
        <end position="571"/>
    </location>
</feature>
<accession>A0A8S3VAE7</accession>
<dbReference type="Pfam" id="PF00080">
    <property type="entry name" value="Sod_Cu"/>
    <property type="match status" value="1"/>
</dbReference>
<feature type="transmembrane region" description="Helical" evidence="2">
    <location>
        <begin position="430"/>
        <end position="450"/>
    </location>
</feature>
<feature type="chain" id="PRO_5035776664" evidence="3">
    <location>
        <begin position="22"/>
        <end position="573"/>
    </location>
</feature>
<name>A0A8S3VAE7_MYTED</name>
<dbReference type="EC" id="1.15.1.1" evidence="5"/>
<keyword evidence="2" id="KW-0472">Membrane</keyword>
<dbReference type="CDD" id="cd00305">
    <property type="entry name" value="Cu-Zn_Superoxide_Dismutase"/>
    <property type="match status" value="1"/>
</dbReference>
<organism evidence="5 6">
    <name type="scientific">Mytilus edulis</name>
    <name type="common">Blue mussel</name>
    <dbReference type="NCBI Taxonomy" id="6550"/>
    <lineage>
        <taxon>Eukaryota</taxon>
        <taxon>Metazoa</taxon>
        <taxon>Spiralia</taxon>
        <taxon>Lophotrochozoa</taxon>
        <taxon>Mollusca</taxon>
        <taxon>Bivalvia</taxon>
        <taxon>Autobranchia</taxon>
        <taxon>Pteriomorphia</taxon>
        <taxon>Mytilida</taxon>
        <taxon>Mytiloidea</taxon>
        <taxon>Mytilidae</taxon>
        <taxon>Mytilinae</taxon>
        <taxon>Mytilus</taxon>
    </lineage>
</organism>
<feature type="domain" description="Superoxide dismutase copper/zinc binding" evidence="4">
    <location>
        <begin position="169"/>
        <end position="308"/>
    </location>
</feature>
<dbReference type="AlphaFoldDB" id="A0A8S3VAE7"/>
<feature type="transmembrane region" description="Helical" evidence="2">
    <location>
        <begin position="457"/>
        <end position="477"/>
    </location>
</feature>
<evidence type="ECO:0000259" key="4">
    <source>
        <dbReference type="Pfam" id="PF00080"/>
    </source>
</evidence>
<dbReference type="SUPFAM" id="SSF49329">
    <property type="entry name" value="Cu,Zn superoxide dismutase-like"/>
    <property type="match status" value="1"/>
</dbReference>
<feature type="transmembrane region" description="Helical" evidence="2">
    <location>
        <begin position="513"/>
        <end position="540"/>
    </location>
</feature>
<dbReference type="GO" id="GO:0005507">
    <property type="term" value="F:copper ion binding"/>
    <property type="evidence" value="ECO:0007669"/>
    <property type="project" value="InterPro"/>
</dbReference>
<dbReference type="PRINTS" id="PR00068">
    <property type="entry name" value="CUZNDISMTASE"/>
</dbReference>
<dbReference type="PANTHER" id="PTHR10003">
    <property type="entry name" value="SUPEROXIDE DISMUTASE CU-ZN -RELATED"/>
    <property type="match status" value="1"/>
</dbReference>
<keyword evidence="2" id="KW-1133">Transmembrane helix</keyword>
<keyword evidence="6" id="KW-1185">Reference proteome</keyword>
<dbReference type="GO" id="GO:0004784">
    <property type="term" value="F:superoxide dismutase activity"/>
    <property type="evidence" value="ECO:0007669"/>
    <property type="project" value="UniProtKB-EC"/>
</dbReference>
<dbReference type="EMBL" id="CAJPWZ010003251">
    <property type="protein sequence ID" value="CAG2254690.1"/>
    <property type="molecule type" value="Genomic_DNA"/>
</dbReference>
<evidence type="ECO:0000313" key="6">
    <source>
        <dbReference type="Proteomes" id="UP000683360"/>
    </source>
</evidence>
<evidence type="ECO:0000256" key="3">
    <source>
        <dbReference type="SAM" id="SignalP"/>
    </source>
</evidence>
<dbReference type="OrthoDB" id="6106679at2759"/>
<dbReference type="InterPro" id="IPR036423">
    <property type="entry name" value="SOD-like_Cu/Zn_dom_sf"/>
</dbReference>
<evidence type="ECO:0000256" key="1">
    <source>
        <dbReference type="SAM" id="MobiDB-lite"/>
    </source>
</evidence>
<evidence type="ECO:0000313" key="5">
    <source>
        <dbReference type="EMBL" id="CAG2254690.1"/>
    </source>
</evidence>
<dbReference type="Gene3D" id="2.60.40.200">
    <property type="entry name" value="Superoxide dismutase, copper/zinc binding domain"/>
    <property type="match status" value="1"/>
</dbReference>
<dbReference type="PROSITE" id="PS00087">
    <property type="entry name" value="SOD_CU_ZN_1"/>
    <property type="match status" value="1"/>
</dbReference>
<dbReference type="Proteomes" id="UP000683360">
    <property type="component" value="Unassembled WGS sequence"/>
</dbReference>
<feature type="region of interest" description="Disordered" evidence="1">
    <location>
        <begin position="74"/>
        <end position="97"/>
    </location>
</feature>
<proteinExistence type="predicted"/>
<evidence type="ECO:0000256" key="2">
    <source>
        <dbReference type="SAM" id="Phobius"/>
    </source>
</evidence>
<protein>
    <submittedName>
        <fullName evidence="5">SOD1</fullName>
        <ecNumber evidence="5">1.15.1.1</ecNumber>
    </submittedName>
</protein>
<keyword evidence="3" id="KW-0732">Signal</keyword>
<dbReference type="InterPro" id="IPR024134">
    <property type="entry name" value="SOD_Cu/Zn_/chaperone"/>
</dbReference>